<sequence>MLESNDKWLTLRTADHPLWLQNAQQLQFDFGNPADLLHLPQKLTESLRSERKAFFSLPTSELCLLKFLLELEKKGLICALSLPSAIAKAHKSLSFDLNSDFLAAPLYLGKRNNLNQLLLPVNDPEFQKALAILYGRNFFFSQFNGHHLLKLLPTVQWILPILTQKLSETLDWQSYLSQKLAAPALLDQL</sequence>
<comment type="caution">
    <text evidence="1">The sequence shown here is derived from an EMBL/GenBank/DDBJ whole genome shotgun (WGS) entry which is preliminary data.</text>
</comment>
<dbReference type="RefSeq" id="WP_124975329.1">
    <property type="nucleotide sequence ID" value="NZ_BFFP01000006.1"/>
</dbReference>
<reference evidence="1 2" key="1">
    <citation type="journal article" date="2019" name="Int. J. Syst. Evol. Microbiol.">
        <title>Lactobacillus salitolerans sp. nov., a novel lactic acid bacterium isolated from spent mushroom substrates.</title>
        <authorList>
            <person name="Tohno M."/>
            <person name="Tanizawa Y."/>
            <person name="Kojima Y."/>
            <person name="Sakamoto M."/>
            <person name="Nakamura Y."/>
            <person name="Ohkuma M."/>
            <person name="Kobayashi H."/>
        </authorList>
    </citation>
    <scope>NUCLEOTIDE SEQUENCE [LARGE SCALE GENOMIC DNA]</scope>
    <source>
        <strain evidence="1 2">YK43</strain>
    </source>
</reference>
<protein>
    <submittedName>
        <fullName evidence="1">Uncharacterized protein</fullName>
    </submittedName>
</protein>
<dbReference type="AlphaFoldDB" id="A0A401IRK0"/>
<keyword evidence="2" id="KW-1185">Reference proteome</keyword>
<dbReference type="Proteomes" id="UP000286848">
    <property type="component" value="Unassembled WGS sequence"/>
</dbReference>
<dbReference type="EMBL" id="BFFP01000006">
    <property type="protein sequence ID" value="GBG94169.1"/>
    <property type="molecule type" value="Genomic_DNA"/>
</dbReference>
<evidence type="ECO:0000313" key="2">
    <source>
        <dbReference type="Proteomes" id="UP000286848"/>
    </source>
</evidence>
<accession>A0A401IRK0</accession>
<name>A0A401IRK0_9LACO</name>
<proteinExistence type="predicted"/>
<gene>
    <name evidence="1" type="ORF">LFYK43_06280</name>
</gene>
<dbReference type="OrthoDB" id="2199289at2"/>
<evidence type="ECO:0000313" key="1">
    <source>
        <dbReference type="EMBL" id="GBG94169.1"/>
    </source>
</evidence>
<organism evidence="1 2">
    <name type="scientific">Ligilactobacillus salitolerans</name>
    <dbReference type="NCBI Taxonomy" id="1808352"/>
    <lineage>
        <taxon>Bacteria</taxon>
        <taxon>Bacillati</taxon>
        <taxon>Bacillota</taxon>
        <taxon>Bacilli</taxon>
        <taxon>Lactobacillales</taxon>
        <taxon>Lactobacillaceae</taxon>
        <taxon>Ligilactobacillus</taxon>
    </lineage>
</organism>